<dbReference type="EMBL" id="MLQM01000022">
    <property type="protein sequence ID" value="OHV05193.1"/>
    <property type="molecule type" value="Genomic_DNA"/>
</dbReference>
<dbReference type="SUPFAM" id="SSF54913">
    <property type="entry name" value="GlnB-like"/>
    <property type="match status" value="3"/>
</dbReference>
<comment type="caution">
    <text evidence="2">The sequence shown here is derived from an EMBL/GenBank/DDBJ whole genome shotgun (WGS) entry which is preliminary data.</text>
</comment>
<dbReference type="PANTHER" id="PTHR35983">
    <property type="entry name" value="UPF0166 PROTEIN TM_0021"/>
    <property type="match status" value="1"/>
</dbReference>
<dbReference type="InterPro" id="IPR003793">
    <property type="entry name" value="UPF0166"/>
</dbReference>
<sequence length="359" mass="39786">MNEDCLKLTAYFEERHRAGDRFLSDAMLDLYGQRRVATSIVLRGIGGFGSRHHLRSDQSLSLSEDPPVAVVAVDTSAAIEALIDPLRAIPKRALVTLERARMLTGQIGPVELSDELHEATKLTIYAGRKERIDGVPAHIALCDLMYRRQLAGASVFLGVDGTVHGRRERAHFFGGNADVPVMIIAVGDGERIGAVVPELAGLLRQPLFTIERVRVCKRDGELLQRPHELPGTDEHGLALWQKLMVYTTEADRHDGVPIHRALVQRLRQRKQSRGATVLRGIWGFHGDHQPHGDKLFRLTRQVPVVTIIADTPQHIAESFDVVDELTRDGGLVTSEMVPALVSVNGDDRDGGTRLAHYRY</sequence>
<evidence type="ECO:0000313" key="4">
    <source>
        <dbReference type="Proteomes" id="UP000179734"/>
    </source>
</evidence>
<keyword evidence="4" id="KW-1185">Reference proteome</keyword>
<dbReference type="AlphaFoldDB" id="A0A1S1NPC4"/>
<evidence type="ECO:0000313" key="2">
    <source>
        <dbReference type="EMBL" id="OHV05193.1"/>
    </source>
</evidence>
<protein>
    <recommendedName>
        <fullName evidence="6">DUF190 domain-containing protein</fullName>
    </recommendedName>
</protein>
<evidence type="ECO:0000313" key="5">
    <source>
        <dbReference type="Proteomes" id="UP000238296"/>
    </source>
</evidence>
<accession>A0A1S1NPC4</accession>
<reference evidence="2 4" key="1">
    <citation type="submission" date="2016-10" db="EMBL/GenBank/DDBJ databases">
        <title>Genome sequence of Mycobacterium talmonii.</title>
        <authorList>
            <person name="Greninger A.L."/>
            <person name="Elliott B."/>
            <person name="Vasireddy S."/>
            <person name="Vasireddy R."/>
        </authorList>
    </citation>
    <scope>NUCLEOTIDE SEQUENCE [LARGE SCALE GENOMIC DNA]</scope>
    <source>
        <strain evidence="2">MO-5499</strain>
        <strain evidence="4">NE-TNMC-100812</strain>
    </source>
</reference>
<name>A0A1S1NPC4_9MYCO</name>
<dbReference type="EMBL" id="PPEA01000678">
    <property type="protein sequence ID" value="PQM45027.1"/>
    <property type="molecule type" value="Genomic_DNA"/>
</dbReference>
<dbReference type="InterPro" id="IPR015867">
    <property type="entry name" value="N-reg_PII/ATP_PRibTrfase_C"/>
</dbReference>
<reference evidence="3" key="3">
    <citation type="submission" date="2018-01" db="EMBL/GenBank/DDBJ databases">
        <authorList>
            <person name="Gaut B.S."/>
            <person name="Morton B.R."/>
            <person name="Clegg M.T."/>
            <person name="Duvall M.R."/>
        </authorList>
    </citation>
    <scope>NUCLEOTIDE SEQUENCE</scope>
    <source>
        <strain evidence="3">ATCC BAA-2683</strain>
    </source>
</reference>
<dbReference type="PANTHER" id="PTHR35983:SF1">
    <property type="entry name" value="UPF0166 PROTEIN TM_0021"/>
    <property type="match status" value="1"/>
</dbReference>
<proteinExistence type="inferred from homology"/>
<dbReference type="RefSeq" id="WP_071023707.1">
    <property type="nucleotide sequence ID" value="NZ_MLQM01000022.1"/>
</dbReference>
<dbReference type="InterPro" id="IPR011322">
    <property type="entry name" value="N-reg_PII-like_a/b"/>
</dbReference>
<evidence type="ECO:0000256" key="1">
    <source>
        <dbReference type="ARBA" id="ARBA00010554"/>
    </source>
</evidence>
<dbReference type="Pfam" id="PF02641">
    <property type="entry name" value="DUF190"/>
    <property type="match status" value="3"/>
</dbReference>
<comment type="similarity">
    <text evidence="1">Belongs to the UPF0166 family.</text>
</comment>
<dbReference type="Proteomes" id="UP000179734">
    <property type="component" value="Unassembled WGS sequence"/>
</dbReference>
<evidence type="ECO:0000313" key="3">
    <source>
        <dbReference type="EMBL" id="PQM45027.1"/>
    </source>
</evidence>
<dbReference type="Gene3D" id="3.30.70.120">
    <property type="match status" value="3"/>
</dbReference>
<gene>
    <name evidence="2" type="ORF">BKN37_06850</name>
    <name evidence="3" type="ORF">C1Y40_04814</name>
</gene>
<organism evidence="2 4">
    <name type="scientific">Mycobacterium talmoniae</name>
    <dbReference type="NCBI Taxonomy" id="1858794"/>
    <lineage>
        <taxon>Bacteria</taxon>
        <taxon>Bacillati</taxon>
        <taxon>Actinomycetota</taxon>
        <taxon>Actinomycetes</taxon>
        <taxon>Mycobacteriales</taxon>
        <taxon>Mycobacteriaceae</taxon>
        <taxon>Mycobacterium</taxon>
    </lineage>
</organism>
<evidence type="ECO:0008006" key="6">
    <source>
        <dbReference type="Google" id="ProtNLM"/>
    </source>
</evidence>
<reference evidence="3 5" key="2">
    <citation type="journal article" date="2017" name="Int. J. Syst. Evol. Microbiol.">
        <title>Mycobacterium talmoniae sp. nov., a slowly growing mycobacterium isolated from human respiratory samples.</title>
        <authorList>
            <person name="Davidson R.M."/>
            <person name="DeGroote M.A."/>
            <person name="Marola J.L."/>
            <person name="Buss S."/>
            <person name="Jones V."/>
            <person name="McNeil M.R."/>
            <person name="Freifeld A.G."/>
            <person name="Elaine Epperson L."/>
            <person name="Hasan N.A."/>
            <person name="Jackson M."/>
            <person name="Iwen P.C."/>
            <person name="Salfinger M."/>
            <person name="Strong M."/>
        </authorList>
    </citation>
    <scope>NUCLEOTIDE SEQUENCE [LARGE SCALE GENOMIC DNA]</scope>
    <source>
        <strain evidence="3 5">ATCC BAA-2683</strain>
    </source>
</reference>
<dbReference type="Proteomes" id="UP000238296">
    <property type="component" value="Unassembled WGS sequence"/>
</dbReference>